<dbReference type="Proteomes" id="UP000045706">
    <property type="component" value="Unassembled WGS sequence"/>
</dbReference>
<evidence type="ECO:0000256" key="3">
    <source>
        <dbReference type="ARBA" id="ARBA00024422"/>
    </source>
</evidence>
<proteinExistence type="inferred from homology"/>
<dbReference type="PANTHER" id="PTHR23403:SF1">
    <property type="entry name" value="TREHALASE"/>
    <property type="match status" value="1"/>
</dbReference>
<name>A0A0G4MQ20_VERLO</name>
<protein>
    <recommendedName>
        <fullName evidence="3">Cytosolic neutral trehalase</fullName>
        <ecNumber evidence="2">3.2.1.28</ecNumber>
    </recommendedName>
    <alternativeName>
        <fullName evidence="4">Alpha,alpha-trehalase</fullName>
    </alternativeName>
    <alternativeName>
        <fullName evidence="5">Alpha,alpha-trehalose glucohydrolase</fullName>
    </alternativeName>
</protein>
<reference evidence="8 9" key="1">
    <citation type="submission" date="2015-05" db="EMBL/GenBank/DDBJ databases">
        <authorList>
            <person name="Fogelqvist Johan"/>
        </authorList>
    </citation>
    <scope>NUCLEOTIDE SEQUENCE [LARGE SCALE GENOMIC DNA]</scope>
    <source>
        <strain evidence="6">VL1</strain>
        <strain evidence="7">VL2</strain>
    </source>
</reference>
<evidence type="ECO:0000256" key="4">
    <source>
        <dbReference type="ARBA" id="ARBA00030473"/>
    </source>
</evidence>
<evidence type="ECO:0000313" key="7">
    <source>
        <dbReference type="EMBL" id="CRK47941.1"/>
    </source>
</evidence>
<dbReference type="EC" id="3.2.1.28" evidence="2"/>
<dbReference type="GO" id="GO:0004555">
    <property type="term" value="F:alpha,alpha-trehalase activity"/>
    <property type="evidence" value="ECO:0007669"/>
    <property type="project" value="UniProtKB-EC"/>
</dbReference>
<dbReference type="SUPFAM" id="SSF48208">
    <property type="entry name" value="Six-hairpin glycosidases"/>
    <property type="match status" value="1"/>
</dbReference>
<keyword evidence="8" id="KW-1185">Reference proteome</keyword>
<evidence type="ECO:0000313" key="9">
    <source>
        <dbReference type="Proteomes" id="UP000045706"/>
    </source>
</evidence>
<sequence>SYYEDYTTASNSSYYAESGIIYPETRELNDTEKAFLYANLASGAESGWDYTSRWLSKPNDAVRHVYFPLRSLNIVNIVPVELNSILYWNE</sequence>
<evidence type="ECO:0000313" key="6">
    <source>
        <dbReference type="EMBL" id="CRK36316.1"/>
    </source>
</evidence>
<gene>
    <name evidence="6" type="ORF">BN1708_019980</name>
    <name evidence="7" type="ORF">BN1723_020442</name>
</gene>
<dbReference type="GO" id="GO:0005993">
    <property type="term" value="P:trehalose catabolic process"/>
    <property type="evidence" value="ECO:0007669"/>
    <property type="project" value="TreeGrafter"/>
</dbReference>
<comment type="similarity">
    <text evidence="1">Belongs to the glycosyl hydrolase 37 family.</text>
</comment>
<dbReference type="STRING" id="100787.A0A0G4MQ20"/>
<evidence type="ECO:0000256" key="5">
    <source>
        <dbReference type="ARBA" id="ARBA00031637"/>
    </source>
</evidence>
<accession>A0A0G4MQ20</accession>
<dbReference type="PANTHER" id="PTHR23403">
    <property type="entry name" value="TREHALASE"/>
    <property type="match status" value="1"/>
</dbReference>
<feature type="non-terminal residue" evidence="6">
    <location>
        <position position="90"/>
    </location>
</feature>
<dbReference type="AlphaFoldDB" id="A0A0G4MQ20"/>
<dbReference type="InterPro" id="IPR012341">
    <property type="entry name" value="6hp_glycosidase-like_sf"/>
</dbReference>
<dbReference type="Proteomes" id="UP000044602">
    <property type="component" value="Unassembled WGS sequence"/>
</dbReference>
<evidence type="ECO:0000256" key="1">
    <source>
        <dbReference type="ARBA" id="ARBA00005615"/>
    </source>
</evidence>
<feature type="non-terminal residue" evidence="6">
    <location>
        <position position="1"/>
    </location>
</feature>
<dbReference type="EMBL" id="CVQI01037152">
    <property type="protein sequence ID" value="CRK47941.1"/>
    <property type="molecule type" value="Genomic_DNA"/>
</dbReference>
<evidence type="ECO:0000313" key="8">
    <source>
        <dbReference type="Proteomes" id="UP000044602"/>
    </source>
</evidence>
<evidence type="ECO:0000256" key="2">
    <source>
        <dbReference type="ARBA" id="ARBA00012757"/>
    </source>
</evidence>
<organism evidence="6 8">
    <name type="scientific">Verticillium longisporum</name>
    <name type="common">Verticillium dahliae var. longisporum</name>
    <dbReference type="NCBI Taxonomy" id="100787"/>
    <lineage>
        <taxon>Eukaryota</taxon>
        <taxon>Fungi</taxon>
        <taxon>Dikarya</taxon>
        <taxon>Ascomycota</taxon>
        <taxon>Pezizomycotina</taxon>
        <taxon>Sordariomycetes</taxon>
        <taxon>Hypocreomycetidae</taxon>
        <taxon>Glomerellales</taxon>
        <taxon>Plectosphaerellaceae</taxon>
        <taxon>Verticillium</taxon>
    </lineage>
</organism>
<dbReference type="EMBL" id="CVQH01024030">
    <property type="protein sequence ID" value="CRK36316.1"/>
    <property type="molecule type" value="Genomic_DNA"/>
</dbReference>
<dbReference type="Pfam" id="PF01204">
    <property type="entry name" value="Trehalase"/>
    <property type="match status" value="1"/>
</dbReference>
<dbReference type="Gene3D" id="1.50.10.10">
    <property type="match status" value="1"/>
</dbReference>
<dbReference type="InterPro" id="IPR001661">
    <property type="entry name" value="Glyco_hydro_37"/>
</dbReference>
<dbReference type="InterPro" id="IPR008928">
    <property type="entry name" value="6-hairpin_glycosidase_sf"/>
</dbReference>